<evidence type="ECO:0000313" key="3">
    <source>
        <dbReference type="Proteomes" id="UP001153678"/>
    </source>
</evidence>
<organism evidence="2 3">
    <name type="scientific">Funneliformis geosporum</name>
    <dbReference type="NCBI Taxonomy" id="1117311"/>
    <lineage>
        <taxon>Eukaryota</taxon>
        <taxon>Fungi</taxon>
        <taxon>Fungi incertae sedis</taxon>
        <taxon>Mucoromycota</taxon>
        <taxon>Glomeromycotina</taxon>
        <taxon>Glomeromycetes</taxon>
        <taxon>Glomerales</taxon>
        <taxon>Glomeraceae</taxon>
        <taxon>Funneliformis</taxon>
    </lineage>
</organism>
<sequence length="123" mass="14164">MATIEAMLVIWFRNYTAFGFRDNLYLTSSDDRFRNATELGGFPKNPVNHNPEGRNPTSKNFDKSIIPMGYGITRVWIKGSHVGNMNFQVFVSVGIIDYRDYAVSEFRPSGLWFSRFRDKPELG</sequence>
<dbReference type="Proteomes" id="UP001153678">
    <property type="component" value="Unassembled WGS sequence"/>
</dbReference>
<protein>
    <submittedName>
        <fullName evidence="2">13836_t:CDS:1</fullName>
    </submittedName>
</protein>
<reference evidence="2" key="1">
    <citation type="submission" date="2022-08" db="EMBL/GenBank/DDBJ databases">
        <authorList>
            <person name="Kallberg Y."/>
            <person name="Tangrot J."/>
            <person name="Rosling A."/>
        </authorList>
    </citation>
    <scope>NUCLEOTIDE SEQUENCE</scope>
    <source>
        <strain evidence="2">Wild A</strain>
    </source>
</reference>
<evidence type="ECO:0000313" key="2">
    <source>
        <dbReference type="EMBL" id="CAI2193050.1"/>
    </source>
</evidence>
<proteinExistence type="predicted"/>
<gene>
    <name evidence="2" type="ORF">FWILDA_LOCUS15882</name>
</gene>
<comment type="caution">
    <text evidence="2">The sequence shown here is derived from an EMBL/GenBank/DDBJ whole genome shotgun (WGS) entry which is preliminary data.</text>
</comment>
<dbReference type="EMBL" id="CAMKVN010008992">
    <property type="protein sequence ID" value="CAI2193050.1"/>
    <property type="molecule type" value="Genomic_DNA"/>
</dbReference>
<name>A0A9W4T5Q3_9GLOM</name>
<evidence type="ECO:0000256" key="1">
    <source>
        <dbReference type="SAM" id="MobiDB-lite"/>
    </source>
</evidence>
<keyword evidence="3" id="KW-1185">Reference proteome</keyword>
<feature type="region of interest" description="Disordered" evidence="1">
    <location>
        <begin position="40"/>
        <end position="59"/>
    </location>
</feature>
<accession>A0A9W4T5Q3</accession>
<dbReference type="AlphaFoldDB" id="A0A9W4T5Q3"/>